<sequence length="99" mass="10724">MRSIDTLCTAEMTTAVTVVCLPGLKKFITRSKTPTNTSDGGNISQYGSRQLSSNHARKSRTAPQAYAEWGIRDDEIELVTASKSYPPSTDTPDGRDTAV</sequence>
<dbReference type="OrthoDB" id="444631at2759"/>
<feature type="region of interest" description="Disordered" evidence="1">
    <location>
        <begin position="30"/>
        <end position="67"/>
    </location>
</feature>
<accession>A0A9W8V6J5</accession>
<evidence type="ECO:0000256" key="1">
    <source>
        <dbReference type="SAM" id="MobiDB-lite"/>
    </source>
</evidence>
<gene>
    <name evidence="2" type="ORF">NW762_014530</name>
</gene>
<evidence type="ECO:0000313" key="2">
    <source>
        <dbReference type="EMBL" id="KAJ4244402.1"/>
    </source>
</evidence>
<dbReference type="AlphaFoldDB" id="A0A9W8V6J5"/>
<evidence type="ECO:0000313" key="3">
    <source>
        <dbReference type="Proteomes" id="UP001152049"/>
    </source>
</evidence>
<keyword evidence="3" id="KW-1185">Reference proteome</keyword>
<dbReference type="EMBL" id="JAOQAZ010000051">
    <property type="protein sequence ID" value="KAJ4244402.1"/>
    <property type="molecule type" value="Genomic_DNA"/>
</dbReference>
<protein>
    <submittedName>
        <fullName evidence="2">Uncharacterized protein</fullName>
    </submittedName>
</protein>
<dbReference type="Proteomes" id="UP001152049">
    <property type="component" value="Unassembled WGS sequence"/>
</dbReference>
<proteinExistence type="predicted"/>
<feature type="compositionally biased region" description="Polar residues" evidence="1">
    <location>
        <begin position="81"/>
        <end position="91"/>
    </location>
</feature>
<name>A0A9W8V6J5_9HYPO</name>
<feature type="compositionally biased region" description="Polar residues" evidence="1">
    <location>
        <begin position="30"/>
        <end position="54"/>
    </location>
</feature>
<feature type="region of interest" description="Disordered" evidence="1">
    <location>
        <begin position="80"/>
        <end position="99"/>
    </location>
</feature>
<organism evidence="2 3">
    <name type="scientific">Fusarium torreyae</name>
    <dbReference type="NCBI Taxonomy" id="1237075"/>
    <lineage>
        <taxon>Eukaryota</taxon>
        <taxon>Fungi</taxon>
        <taxon>Dikarya</taxon>
        <taxon>Ascomycota</taxon>
        <taxon>Pezizomycotina</taxon>
        <taxon>Sordariomycetes</taxon>
        <taxon>Hypocreomycetidae</taxon>
        <taxon>Hypocreales</taxon>
        <taxon>Nectriaceae</taxon>
        <taxon>Fusarium</taxon>
    </lineage>
</organism>
<comment type="caution">
    <text evidence="2">The sequence shown here is derived from an EMBL/GenBank/DDBJ whole genome shotgun (WGS) entry which is preliminary data.</text>
</comment>
<reference evidence="2" key="1">
    <citation type="submission" date="2022-09" db="EMBL/GenBank/DDBJ databases">
        <title>Fusarium specimens isolated from Avocado Roots.</title>
        <authorList>
            <person name="Stajich J."/>
            <person name="Roper C."/>
            <person name="Heimlech-Rivalta G."/>
        </authorList>
    </citation>
    <scope>NUCLEOTIDE SEQUENCE</scope>
    <source>
        <strain evidence="2">CF00136</strain>
    </source>
</reference>